<proteinExistence type="predicted"/>
<organism evidence="3 4">
    <name type="scientific">Paucibacter sediminis</name>
    <dbReference type="NCBI Taxonomy" id="3019553"/>
    <lineage>
        <taxon>Bacteria</taxon>
        <taxon>Pseudomonadati</taxon>
        <taxon>Pseudomonadota</taxon>
        <taxon>Betaproteobacteria</taxon>
        <taxon>Burkholderiales</taxon>
        <taxon>Sphaerotilaceae</taxon>
        <taxon>Roseateles</taxon>
    </lineage>
</organism>
<feature type="coiled-coil region" evidence="1">
    <location>
        <begin position="130"/>
        <end position="209"/>
    </location>
</feature>
<dbReference type="EMBL" id="CP116346">
    <property type="protein sequence ID" value="WIT13422.1"/>
    <property type="molecule type" value="Genomic_DNA"/>
</dbReference>
<dbReference type="RefSeq" id="WP_285234534.1">
    <property type="nucleotide sequence ID" value="NZ_CP116346.1"/>
</dbReference>
<dbReference type="InterPro" id="IPR058982">
    <property type="entry name" value="Beta-barrel_AprE"/>
</dbReference>
<protein>
    <submittedName>
        <fullName evidence="3">HlyD family efflux transporter periplasmic adaptor subunit</fullName>
    </submittedName>
</protein>
<keyword evidence="1" id="KW-0175">Coiled coil</keyword>
<gene>
    <name evidence="3" type="ORF">PFX98_07360</name>
</gene>
<dbReference type="PRINTS" id="PR01490">
    <property type="entry name" value="RTXTOXIND"/>
</dbReference>
<dbReference type="Proteomes" id="UP001177769">
    <property type="component" value="Chromosome"/>
</dbReference>
<sequence length="418" mass="45139">MAKLFRAQALAVAQQTGLGSISLHRPLPLHLLTAAALGSLVLVGMFLCTAEYTRKARVSGYLVPDRGVLRIAPPQGATVLARPVGEGQSVKAGEVLFVLALDSASQTGEGIAQSLAEREQSLGQAAGQQQQLARAQAQALELRVAGLQRELAQISTEAKLQQERLALAEQAQARLEALGRDQFASSAQVQAKREELLGLQAQQQALARQREGLHRELLSLQAQQRELPLRQQVQQGEISRDLASLKALGLETEAKRRLVLRAPSDGIVSTLQAEPGEPVAAGAALASLLPAQTRMLAQLYAPSSAVGFVRPGQAVQLRYQAFPYQRFGQQKGQVLQVSRTPLGASELAKLALPATLSQGPASEPLYRITVQLERQTVEAYGQEQALAVGMQLDADVLLERRRLIEWIFEPLLSLARRV</sequence>
<evidence type="ECO:0000313" key="4">
    <source>
        <dbReference type="Proteomes" id="UP001177769"/>
    </source>
</evidence>
<reference evidence="3" key="1">
    <citation type="submission" date="2023-01" db="EMBL/GenBank/DDBJ databases">
        <title>Whole genome sequence of Paucibacter sp. S2-9 isolated from pond sediment.</title>
        <authorList>
            <person name="Jung J.Y."/>
        </authorList>
    </citation>
    <scope>NUCLEOTIDE SEQUENCE</scope>
    <source>
        <strain evidence="3">S2-9</strain>
    </source>
</reference>
<name>A0AA95NE58_9BURK</name>
<dbReference type="AlphaFoldDB" id="A0AA95NE58"/>
<dbReference type="PANTHER" id="PTHR30386">
    <property type="entry name" value="MEMBRANE FUSION SUBUNIT OF EMRAB-TOLC MULTIDRUG EFFLUX PUMP"/>
    <property type="match status" value="1"/>
</dbReference>
<evidence type="ECO:0000313" key="3">
    <source>
        <dbReference type="EMBL" id="WIT13422.1"/>
    </source>
</evidence>
<feature type="domain" description="AprE-like beta-barrel" evidence="2">
    <location>
        <begin position="299"/>
        <end position="396"/>
    </location>
</feature>
<dbReference type="Gene3D" id="2.40.30.170">
    <property type="match status" value="1"/>
</dbReference>
<dbReference type="InterPro" id="IPR050739">
    <property type="entry name" value="MFP"/>
</dbReference>
<accession>A0AA95NE58</accession>
<dbReference type="KEGG" id="pais:PFX98_07360"/>
<dbReference type="Pfam" id="PF26002">
    <property type="entry name" value="Beta-barrel_AprE"/>
    <property type="match status" value="1"/>
</dbReference>
<evidence type="ECO:0000259" key="2">
    <source>
        <dbReference type="Pfam" id="PF26002"/>
    </source>
</evidence>
<keyword evidence="4" id="KW-1185">Reference proteome</keyword>
<evidence type="ECO:0000256" key="1">
    <source>
        <dbReference type="SAM" id="Coils"/>
    </source>
</evidence>
<dbReference type="PANTHER" id="PTHR30386:SF28">
    <property type="entry name" value="EXPORTED PROTEIN"/>
    <property type="match status" value="1"/>
</dbReference>